<evidence type="ECO:0000256" key="1">
    <source>
        <dbReference type="ARBA" id="ARBA00022481"/>
    </source>
</evidence>
<dbReference type="GO" id="GO:0015628">
    <property type="term" value="P:protein secretion by the type II secretion system"/>
    <property type="evidence" value="ECO:0007669"/>
    <property type="project" value="InterPro"/>
</dbReference>
<comment type="caution">
    <text evidence="3">The sequence shown here is derived from an EMBL/GenBank/DDBJ whole genome shotgun (WGS) entry which is preliminary data.</text>
</comment>
<dbReference type="PANTHER" id="PTHR30093:SF47">
    <property type="entry name" value="TYPE IV PILUS NON-CORE MINOR PILIN PILE"/>
    <property type="match status" value="1"/>
</dbReference>
<accession>A0A1B8Q9S7</accession>
<dbReference type="Gene3D" id="3.30.700.10">
    <property type="entry name" value="Glycoprotein, Type 4 Pilin"/>
    <property type="match status" value="1"/>
</dbReference>
<dbReference type="InterPro" id="IPR000983">
    <property type="entry name" value="Bac_GSPG_pilin"/>
</dbReference>
<feature type="transmembrane region" description="Helical" evidence="2">
    <location>
        <begin position="6"/>
        <end position="27"/>
    </location>
</feature>
<dbReference type="SUPFAM" id="SSF54523">
    <property type="entry name" value="Pili subunits"/>
    <property type="match status" value="1"/>
</dbReference>
<dbReference type="Pfam" id="PF16732">
    <property type="entry name" value="ComP_DUS"/>
    <property type="match status" value="1"/>
</dbReference>
<evidence type="ECO:0000313" key="3">
    <source>
        <dbReference type="EMBL" id="OBX75870.1"/>
    </source>
</evidence>
<evidence type="ECO:0000256" key="2">
    <source>
        <dbReference type="SAM" id="Phobius"/>
    </source>
</evidence>
<dbReference type="AlphaFoldDB" id="A0A1B8Q9S7"/>
<organism evidence="3 4">
    <name type="scientific">Faucicola atlantae</name>
    <dbReference type="NCBI Taxonomy" id="34059"/>
    <lineage>
        <taxon>Bacteria</taxon>
        <taxon>Pseudomonadati</taxon>
        <taxon>Pseudomonadota</taxon>
        <taxon>Gammaproteobacteria</taxon>
        <taxon>Moraxellales</taxon>
        <taxon>Moraxellaceae</taxon>
        <taxon>Faucicola</taxon>
    </lineage>
</organism>
<dbReference type="GO" id="GO:0043683">
    <property type="term" value="P:type IV pilus assembly"/>
    <property type="evidence" value="ECO:0007669"/>
    <property type="project" value="InterPro"/>
</dbReference>
<keyword evidence="1" id="KW-0488">Methylation</keyword>
<protein>
    <recommendedName>
        <fullName evidence="5">Pilin</fullName>
    </recommendedName>
</protein>
<keyword evidence="2" id="KW-0812">Transmembrane</keyword>
<dbReference type="PRINTS" id="PR00813">
    <property type="entry name" value="BCTERIALGSPG"/>
</dbReference>
<dbReference type="PANTHER" id="PTHR30093">
    <property type="entry name" value="GENERAL SECRETION PATHWAY PROTEIN G"/>
    <property type="match status" value="1"/>
</dbReference>
<dbReference type="NCBIfam" id="TIGR02532">
    <property type="entry name" value="IV_pilin_GFxxxE"/>
    <property type="match status" value="1"/>
</dbReference>
<dbReference type="InterPro" id="IPR031982">
    <property type="entry name" value="PilE-like"/>
</dbReference>
<evidence type="ECO:0008006" key="5">
    <source>
        <dbReference type="Google" id="ProtNLM"/>
    </source>
</evidence>
<reference evidence="3 4" key="1">
    <citation type="submission" date="2016-06" db="EMBL/GenBank/DDBJ databases">
        <title>Draft genome of Moraxella atlantae CCUG 66109.</title>
        <authorList>
            <person name="Salva-Serra F."/>
            <person name="Engstrom-Jakobsson H."/>
            <person name="Thorell K."/>
            <person name="Gonzales-Siles L."/>
            <person name="Karlsson R."/>
            <person name="Boulund F."/>
            <person name="Engstrand L."/>
            <person name="Kristiansson E."/>
            <person name="Moore E."/>
        </authorList>
    </citation>
    <scope>NUCLEOTIDE SEQUENCE [LARGE SCALE GENOMIC DNA]</scope>
    <source>
        <strain evidence="3 4">CCUG 66109</strain>
    </source>
</reference>
<dbReference type="STRING" id="34059.A9308_09535"/>
<dbReference type="Pfam" id="PF07963">
    <property type="entry name" value="N_methyl"/>
    <property type="match status" value="1"/>
</dbReference>
<dbReference type="EMBL" id="LZMZ01000037">
    <property type="protein sequence ID" value="OBX75870.1"/>
    <property type="molecule type" value="Genomic_DNA"/>
</dbReference>
<dbReference type="GO" id="GO:0015627">
    <property type="term" value="C:type II protein secretion system complex"/>
    <property type="evidence" value="ECO:0007669"/>
    <property type="project" value="InterPro"/>
</dbReference>
<proteinExistence type="predicted"/>
<sequence length="162" mass="18203">MQGFTLIELMITIAIVAIMASIVMPNYQQYIIKSRRADMMTELQNIASRIESRRLVEGVYTNISLGQVLGGTPTTGTINYPDDKMTYYRVRLVNADKAEVMTGDKMTTAFWRIEAVPTAAGPQVQDGTLTLDYKGERCRNLPKTVNVPKDYIACGRGDEWRN</sequence>
<keyword evidence="2" id="KW-0472">Membrane</keyword>
<dbReference type="InterPro" id="IPR045584">
    <property type="entry name" value="Pilin-like"/>
</dbReference>
<name>A0A1B8Q9S7_9GAMM</name>
<dbReference type="Proteomes" id="UP000092508">
    <property type="component" value="Unassembled WGS sequence"/>
</dbReference>
<gene>
    <name evidence="3" type="ORF">A9308_09535</name>
</gene>
<dbReference type="PROSITE" id="PS00409">
    <property type="entry name" value="PROKAR_NTER_METHYL"/>
    <property type="match status" value="1"/>
</dbReference>
<keyword evidence="2" id="KW-1133">Transmembrane helix</keyword>
<dbReference type="InterPro" id="IPR012902">
    <property type="entry name" value="N_methyl_site"/>
</dbReference>
<evidence type="ECO:0000313" key="4">
    <source>
        <dbReference type="Proteomes" id="UP000092508"/>
    </source>
</evidence>